<evidence type="ECO:0000313" key="2">
    <source>
        <dbReference type="Proteomes" id="UP000321769"/>
    </source>
</evidence>
<keyword evidence="2" id="KW-1185">Reference proteome</keyword>
<evidence type="ECO:0000313" key="1">
    <source>
        <dbReference type="EMBL" id="GEO89849.1"/>
    </source>
</evidence>
<comment type="caution">
    <text evidence="1">The sequence shown here is derived from an EMBL/GenBank/DDBJ whole genome shotgun (WGS) entry which is preliminary data.</text>
</comment>
<gene>
    <name evidence="1" type="ORF">AFL01nite_21760</name>
</gene>
<organism evidence="1 2">
    <name type="scientific">Aeromicrobium flavum</name>
    <dbReference type="NCBI Taxonomy" id="416568"/>
    <lineage>
        <taxon>Bacteria</taxon>
        <taxon>Bacillati</taxon>
        <taxon>Actinomycetota</taxon>
        <taxon>Actinomycetes</taxon>
        <taxon>Propionibacteriales</taxon>
        <taxon>Nocardioidaceae</taxon>
        <taxon>Aeromicrobium</taxon>
    </lineage>
</organism>
<dbReference type="EMBL" id="BJZQ01000011">
    <property type="protein sequence ID" value="GEO89849.1"/>
    <property type="molecule type" value="Genomic_DNA"/>
</dbReference>
<reference evidence="1 2" key="1">
    <citation type="submission" date="2019-07" db="EMBL/GenBank/DDBJ databases">
        <title>Whole genome shotgun sequence of Aeromicrobium flavum NBRC 107625.</title>
        <authorList>
            <person name="Hosoyama A."/>
            <person name="Uohara A."/>
            <person name="Ohji S."/>
            <person name="Ichikawa N."/>
        </authorList>
    </citation>
    <scope>NUCLEOTIDE SEQUENCE [LARGE SCALE GENOMIC DNA]</scope>
    <source>
        <strain evidence="1 2">NBRC 107625</strain>
    </source>
</reference>
<dbReference type="AlphaFoldDB" id="A0A512HWN3"/>
<accession>A0A512HWN3</accession>
<protein>
    <submittedName>
        <fullName evidence="1">Uncharacterized protein</fullName>
    </submittedName>
</protein>
<proteinExistence type="predicted"/>
<dbReference type="Proteomes" id="UP000321769">
    <property type="component" value="Unassembled WGS sequence"/>
</dbReference>
<sequence>MQPYIGAPTRTASSFDDTDVVTSAAPPPTAADITPQASTIRKGVILASHRVRAWRHPGRSERPPREGY</sequence>
<name>A0A512HWN3_9ACTN</name>